<dbReference type="InterPro" id="IPR003423">
    <property type="entry name" value="OMP_efflux"/>
</dbReference>
<evidence type="ECO:0000256" key="3">
    <source>
        <dbReference type="SAM" id="Coils"/>
    </source>
</evidence>
<dbReference type="OrthoDB" id="9783100at2"/>
<keyword evidence="2" id="KW-0449">Lipoprotein</keyword>
<dbReference type="EMBL" id="VCDI01000002">
    <property type="protein sequence ID" value="TLU72990.1"/>
    <property type="molecule type" value="Genomic_DNA"/>
</dbReference>
<keyword evidence="5" id="KW-1185">Reference proteome</keyword>
<keyword evidence="3" id="KW-0175">Coiled coil</keyword>
<dbReference type="Pfam" id="PF02321">
    <property type="entry name" value="OEP"/>
    <property type="match status" value="2"/>
</dbReference>
<reference evidence="4 5" key="1">
    <citation type="submission" date="2019-05" db="EMBL/GenBank/DDBJ databases">
        <authorList>
            <person name="Pankratov T."/>
            <person name="Grouzdev D."/>
        </authorList>
    </citation>
    <scope>NUCLEOTIDE SEQUENCE [LARGE SCALE GENOMIC DNA]</scope>
    <source>
        <strain evidence="4 5">KEBCLARHB70R</strain>
    </source>
</reference>
<dbReference type="PANTHER" id="PTHR30203:SF25">
    <property type="entry name" value="OUTER MEMBRANE PROTEIN-RELATED"/>
    <property type="match status" value="1"/>
</dbReference>
<evidence type="ECO:0000256" key="2">
    <source>
        <dbReference type="RuleBase" id="RU362097"/>
    </source>
</evidence>
<keyword evidence="2" id="KW-0564">Palmitate</keyword>
<dbReference type="AlphaFoldDB" id="A0A5R9J5U7"/>
<feature type="coiled-coil region" evidence="3">
    <location>
        <begin position="184"/>
        <end position="211"/>
    </location>
</feature>
<protein>
    <submittedName>
        <fullName evidence="4">Efflux transporter outer membrane subunit</fullName>
    </submittedName>
</protein>
<gene>
    <name evidence="4" type="ORF">FE263_05945</name>
</gene>
<comment type="similarity">
    <text evidence="1 2">Belongs to the outer membrane factor (OMF) (TC 1.B.17) family.</text>
</comment>
<dbReference type="GO" id="GO:0005886">
    <property type="term" value="C:plasma membrane"/>
    <property type="evidence" value="ECO:0007669"/>
    <property type="project" value="UniProtKB-SubCell"/>
</dbReference>
<evidence type="ECO:0000256" key="1">
    <source>
        <dbReference type="ARBA" id="ARBA00007613"/>
    </source>
</evidence>
<keyword evidence="2" id="KW-1134">Transmembrane beta strand</keyword>
<proteinExistence type="inferred from homology"/>
<dbReference type="NCBIfam" id="TIGR01845">
    <property type="entry name" value="outer_NodT"/>
    <property type="match status" value="1"/>
</dbReference>
<dbReference type="Gene3D" id="1.20.1600.10">
    <property type="entry name" value="Outer membrane efflux proteins (OEP)"/>
    <property type="match status" value="1"/>
</dbReference>
<name>A0A5R9J5U7_9PROT</name>
<evidence type="ECO:0000313" key="4">
    <source>
        <dbReference type="EMBL" id="TLU72990.1"/>
    </source>
</evidence>
<dbReference type="PROSITE" id="PS51257">
    <property type="entry name" value="PROKAR_LIPOPROTEIN"/>
    <property type="match status" value="1"/>
</dbReference>
<dbReference type="InterPro" id="IPR010131">
    <property type="entry name" value="MdtP/NodT-like"/>
</dbReference>
<evidence type="ECO:0000313" key="5">
    <source>
        <dbReference type="Proteomes" id="UP000305654"/>
    </source>
</evidence>
<dbReference type="PANTHER" id="PTHR30203">
    <property type="entry name" value="OUTER MEMBRANE CATION EFFLUX PROTEIN"/>
    <property type="match status" value="1"/>
</dbReference>
<keyword evidence="2" id="KW-0472">Membrane</keyword>
<sequence length="505" mass="55010">MRRIIEVVLAGGLLTGCMLGPDYRPPRTDVPGNWTEHPATPEELARTRDQLRAWWAAFNDPILDQLVQRAIDGNLDLQIAGQRLLSAHDVRDEVAAQLAPQVDTVDQAGIQRFSTTLQYPPLPGISSSNRLWAPGFSASWELDVFGRIRRSIEAQDDELGADIEARRGMLVAILGELVDDYVTLRATQRQIAIARQNIKTARQALDLANRVFTEGLGTNLQVAQAQAELETEQSSLPPLQTRVAQLAHAIGVLLGEMPGSVEAMLETPAPYPTVPALPVTLPSMVIANRPDIRRAERQYAEATARIGVAVAQLYPDFSLPLSLGLQSSMIHELLAADSLAFQLVLSAAQPLYHGGRLSAQVRQARAEAEAGRLAYRQTVLTAFREVEDRLVAYRNDRLRDVTLRRAAADNALALDRARRLYAAGLVGFLDVLTAERATLQSQDLAALGDLAELTDAVALYTALGAGWQGVPLTATQLPVDVTTQHTLAQHGWLNHAGHLPSEVLP</sequence>
<comment type="subcellular location">
    <subcellularLocation>
        <location evidence="2">Cell membrane</location>
        <topology evidence="2">Lipid-anchor</topology>
    </subcellularLocation>
</comment>
<dbReference type="Gene3D" id="2.20.200.10">
    <property type="entry name" value="Outer membrane efflux proteins (OEP)"/>
    <property type="match status" value="1"/>
</dbReference>
<organism evidence="4 5">
    <name type="scientific">Lichenicoccus roseus</name>
    <dbReference type="NCBI Taxonomy" id="2683649"/>
    <lineage>
        <taxon>Bacteria</taxon>
        <taxon>Pseudomonadati</taxon>
        <taxon>Pseudomonadota</taxon>
        <taxon>Alphaproteobacteria</taxon>
        <taxon>Acetobacterales</taxon>
        <taxon>Acetobacteraceae</taxon>
        <taxon>Lichenicoccus</taxon>
    </lineage>
</organism>
<comment type="caution">
    <text evidence="4">The sequence shown here is derived from an EMBL/GenBank/DDBJ whole genome shotgun (WGS) entry which is preliminary data.</text>
</comment>
<dbReference type="RefSeq" id="WP_138325064.1">
    <property type="nucleotide sequence ID" value="NZ_VCDI01000002.1"/>
</dbReference>
<dbReference type="Proteomes" id="UP000305654">
    <property type="component" value="Unassembled WGS sequence"/>
</dbReference>
<keyword evidence="2" id="KW-0812">Transmembrane</keyword>
<dbReference type="SUPFAM" id="SSF56954">
    <property type="entry name" value="Outer membrane efflux proteins (OEP)"/>
    <property type="match status" value="1"/>
</dbReference>
<accession>A0A5R9J5U7</accession>
<dbReference type="GO" id="GO:0015562">
    <property type="term" value="F:efflux transmembrane transporter activity"/>
    <property type="evidence" value="ECO:0007669"/>
    <property type="project" value="InterPro"/>
</dbReference>